<accession>A0A9W9ZFE0</accession>
<reference evidence="1" key="1">
    <citation type="submission" date="2023-01" db="EMBL/GenBank/DDBJ databases">
        <title>Genome assembly of the deep-sea coral Lophelia pertusa.</title>
        <authorList>
            <person name="Herrera S."/>
            <person name="Cordes E."/>
        </authorList>
    </citation>
    <scope>NUCLEOTIDE SEQUENCE</scope>
    <source>
        <strain evidence="1">USNM1676648</strain>
        <tissue evidence="1">Polyp</tissue>
    </source>
</reference>
<evidence type="ECO:0000313" key="1">
    <source>
        <dbReference type="EMBL" id="KAJ7380450.1"/>
    </source>
</evidence>
<evidence type="ECO:0000313" key="2">
    <source>
        <dbReference type="Proteomes" id="UP001163046"/>
    </source>
</evidence>
<dbReference type="Proteomes" id="UP001163046">
    <property type="component" value="Unassembled WGS sequence"/>
</dbReference>
<dbReference type="EMBL" id="MU826353">
    <property type="protein sequence ID" value="KAJ7380450.1"/>
    <property type="molecule type" value="Genomic_DNA"/>
</dbReference>
<organism evidence="1 2">
    <name type="scientific">Desmophyllum pertusum</name>
    <dbReference type="NCBI Taxonomy" id="174260"/>
    <lineage>
        <taxon>Eukaryota</taxon>
        <taxon>Metazoa</taxon>
        <taxon>Cnidaria</taxon>
        <taxon>Anthozoa</taxon>
        <taxon>Hexacorallia</taxon>
        <taxon>Scleractinia</taxon>
        <taxon>Caryophylliina</taxon>
        <taxon>Caryophylliidae</taxon>
        <taxon>Desmophyllum</taxon>
    </lineage>
</organism>
<keyword evidence="2" id="KW-1185">Reference proteome</keyword>
<protein>
    <submittedName>
        <fullName evidence="1">Uncharacterized protein</fullName>
    </submittedName>
</protein>
<gene>
    <name evidence="1" type="ORF">OS493_008908</name>
</gene>
<dbReference type="AlphaFoldDB" id="A0A9W9ZFE0"/>
<name>A0A9W9ZFE0_9CNID</name>
<proteinExistence type="predicted"/>
<comment type="caution">
    <text evidence="1">The sequence shown here is derived from an EMBL/GenBank/DDBJ whole genome shotgun (WGS) entry which is preliminary data.</text>
</comment>
<sequence length="115" mass="12572">MADLVRAIGDVVGAARQAPEVNRPPGVVYAKCLLKYPLSGAWIAGAGYIIRKYIDDPQTMISIFEKAVLPSGTILLTMSEGCVKLSLQADSLSSLRNFGSVIPRECYKKIYARFF</sequence>